<dbReference type="PROSITE" id="PS50011">
    <property type="entry name" value="PROTEIN_KINASE_DOM"/>
    <property type="match status" value="1"/>
</dbReference>
<protein>
    <recommendedName>
        <fullName evidence="6">Protein kinase domain-containing protein</fullName>
    </recommendedName>
</protein>
<dbReference type="PANTHER" id="PTHR24345:SF91">
    <property type="entry name" value="SERINE_THREONINE-PROTEIN KINASE PLK4"/>
    <property type="match status" value="1"/>
</dbReference>
<evidence type="ECO:0000256" key="5">
    <source>
        <dbReference type="ARBA" id="ARBA00022840"/>
    </source>
</evidence>
<keyword evidence="2" id="KW-0808">Transferase</keyword>
<evidence type="ECO:0000256" key="3">
    <source>
        <dbReference type="ARBA" id="ARBA00022741"/>
    </source>
</evidence>
<evidence type="ECO:0000256" key="2">
    <source>
        <dbReference type="ARBA" id="ARBA00022679"/>
    </source>
</evidence>
<feature type="domain" description="Protein kinase" evidence="6">
    <location>
        <begin position="4"/>
        <end position="250"/>
    </location>
</feature>
<evidence type="ECO:0000313" key="7">
    <source>
        <dbReference type="EMBL" id="DAZ97858.1"/>
    </source>
</evidence>
<keyword evidence="8" id="KW-1185">Reference proteome</keyword>
<reference evidence="7" key="1">
    <citation type="submission" date="2022-11" db="EMBL/GenBank/DDBJ databases">
        <authorList>
            <person name="Morgan W.R."/>
            <person name="Tartar A."/>
        </authorList>
    </citation>
    <scope>NUCLEOTIDE SEQUENCE</scope>
    <source>
        <strain evidence="7">ARSEF 373</strain>
    </source>
</reference>
<dbReference type="InterPro" id="IPR000719">
    <property type="entry name" value="Prot_kinase_dom"/>
</dbReference>
<dbReference type="GO" id="GO:0004674">
    <property type="term" value="F:protein serine/threonine kinase activity"/>
    <property type="evidence" value="ECO:0007669"/>
    <property type="project" value="UniProtKB-KW"/>
</dbReference>
<dbReference type="PANTHER" id="PTHR24345">
    <property type="entry name" value="SERINE/THREONINE-PROTEIN KINASE PLK"/>
    <property type="match status" value="1"/>
</dbReference>
<dbReference type="SUPFAM" id="SSF56112">
    <property type="entry name" value="Protein kinase-like (PK-like)"/>
    <property type="match status" value="1"/>
</dbReference>
<sequence length="250" mass="27988">MEQYRIQERLGDALYGAVWRATDLRNPDEDVAIKQIDLGKAGKALDLFGKHLDNPLREHQTIECIRRAGGHPNVLRVHGVFVANDNMHIVMDLCDGGDLFGIVQRAPEQRLRESVSLHYFRRIVSAVLFLHEHGIAHRDLSLENVLVRQNVVKLCDFGLSVRTSTKCSDIVGKAYYMAPEVAAGRSYDPAAADLWSLGIMLFIMLTGSPMMNSTAPDDAGFQAFRMLGLHTPSWNRGVCLTKCQTRRLIC</sequence>
<proteinExistence type="predicted"/>
<evidence type="ECO:0000259" key="6">
    <source>
        <dbReference type="PROSITE" id="PS50011"/>
    </source>
</evidence>
<keyword evidence="4" id="KW-0418">Kinase</keyword>
<dbReference type="GO" id="GO:0005634">
    <property type="term" value="C:nucleus"/>
    <property type="evidence" value="ECO:0007669"/>
    <property type="project" value="TreeGrafter"/>
</dbReference>
<keyword evidence="5" id="KW-0067">ATP-binding</keyword>
<dbReference type="EMBL" id="DAKRPA010000123">
    <property type="protein sequence ID" value="DAZ97858.1"/>
    <property type="molecule type" value="Genomic_DNA"/>
</dbReference>
<comment type="caution">
    <text evidence="7">The sequence shown here is derived from an EMBL/GenBank/DDBJ whole genome shotgun (WGS) entry which is preliminary data.</text>
</comment>
<accession>A0AAV2YWT6</accession>
<evidence type="ECO:0000313" key="8">
    <source>
        <dbReference type="Proteomes" id="UP001146120"/>
    </source>
</evidence>
<gene>
    <name evidence="7" type="ORF">N0F65_003285</name>
</gene>
<dbReference type="AlphaFoldDB" id="A0AAV2YWT6"/>
<dbReference type="Gene3D" id="1.10.510.10">
    <property type="entry name" value="Transferase(Phosphotransferase) domain 1"/>
    <property type="match status" value="1"/>
</dbReference>
<keyword evidence="3" id="KW-0547">Nucleotide-binding</keyword>
<dbReference type="GO" id="GO:0005524">
    <property type="term" value="F:ATP binding"/>
    <property type="evidence" value="ECO:0007669"/>
    <property type="project" value="UniProtKB-KW"/>
</dbReference>
<dbReference type="Proteomes" id="UP001146120">
    <property type="component" value="Unassembled WGS sequence"/>
</dbReference>
<dbReference type="Pfam" id="PF00069">
    <property type="entry name" value="Pkinase"/>
    <property type="match status" value="1"/>
</dbReference>
<organism evidence="7 8">
    <name type="scientific">Lagenidium giganteum</name>
    <dbReference type="NCBI Taxonomy" id="4803"/>
    <lineage>
        <taxon>Eukaryota</taxon>
        <taxon>Sar</taxon>
        <taxon>Stramenopiles</taxon>
        <taxon>Oomycota</taxon>
        <taxon>Peronosporomycetes</taxon>
        <taxon>Pythiales</taxon>
        <taxon>Pythiaceae</taxon>
    </lineage>
</organism>
<reference evidence="7" key="2">
    <citation type="journal article" date="2023" name="Microbiol Resour">
        <title>Decontamination and Annotation of the Draft Genome Sequence of the Oomycete Lagenidium giganteum ARSEF 373.</title>
        <authorList>
            <person name="Morgan W.R."/>
            <person name="Tartar A."/>
        </authorList>
    </citation>
    <scope>NUCLEOTIDE SEQUENCE</scope>
    <source>
        <strain evidence="7">ARSEF 373</strain>
    </source>
</reference>
<name>A0AAV2YWT6_9STRA</name>
<keyword evidence="1" id="KW-0723">Serine/threonine-protein kinase</keyword>
<evidence type="ECO:0000256" key="4">
    <source>
        <dbReference type="ARBA" id="ARBA00022777"/>
    </source>
</evidence>
<dbReference type="InterPro" id="IPR011009">
    <property type="entry name" value="Kinase-like_dom_sf"/>
</dbReference>
<evidence type="ECO:0000256" key="1">
    <source>
        <dbReference type="ARBA" id="ARBA00022527"/>
    </source>
</evidence>